<dbReference type="Gene3D" id="3.10.310.30">
    <property type="match status" value="1"/>
</dbReference>
<dbReference type="GO" id="GO:0016779">
    <property type="term" value="F:nucleotidyltransferase activity"/>
    <property type="evidence" value="ECO:0007669"/>
    <property type="project" value="UniProtKB-KW"/>
</dbReference>
<dbReference type="EMBL" id="CP014334">
    <property type="protein sequence ID" value="AMW33051.1"/>
    <property type="molecule type" value="Genomic_DNA"/>
</dbReference>
<keyword evidence="6" id="KW-0548">Nucleotidyltransferase</keyword>
<gene>
    <name evidence="14" type="ORF">NA23_07205</name>
</gene>
<keyword evidence="3" id="KW-0820">tRNA-binding</keyword>
<dbReference type="Proteomes" id="UP000093740">
    <property type="component" value="Chromosome"/>
</dbReference>
<dbReference type="InterPro" id="IPR052390">
    <property type="entry name" value="tRNA_nt/polyA_polymerase"/>
</dbReference>
<dbReference type="Pfam" id="PF12627">
    <property type="entry name" value="PolyA_pol_RNAbd"/>
    <property type="match status" value="1"/>
</dbReference>
<comment type="cofactor">
    <cofactor evidence="1">
        <name>Mg(2+)</name>
        <dbReference type="ChEBI" id="CHEBI:18420"/>
    </cofactor>
</comment>
<evidence type="ECO:0000256" key="5">
    <source>
        <dbReference type="ARBA" id="ARBA00022694"/>
    </source>
</evidence>
<sequence length="891" mass="101710">MKVITTHNNPDFDGFASCVGMKKLHPDFEIVISGVPMQNLKEYLRLYEDEFPYLTSDQIAKVEEGIEELIIVDTPGLERIGDEIKKKLRPDAKITIIDHHPDIRGSDSSENSTSTLGYGITKIFRQTGAAASIVTKMLREHGVKPNRIEATLLGIAIYEDTGNLLFSSTTLDDIDAVRYLFECGLEVEIVAEYVKFDLTIDQKLLLQNLLQNTQTYTIDNHIITITHAETEKFVGGLSAVVAKYWYAQEPETLIAVVRMGKKVFIVGRTKSPDVDIRGLMSEFGGGGHRQAASATLSMVAVEEVIHKVLNTLPKYISSGLKAKDIMSSPVRTALASETIEEVNKTMEITGHNGIPIVEGNKLVGIVTKKTIEKAINHGLGKRPVKSVMTSKLITAKTDTPVSTLKKLMIEHDVGRIPILDENNILVGIVTRSDIIRASQKQPVQTPQESEVSFNFKNVTDIIYERLDKRIVNLLRLIGIYGHELKMPVYVVGGFVRDLLLNIPNYDIDIVVEGNGIEFAKYVGKQLDAIVVPYEKFYTATLVFKDGFKIDIATARTEYYEKPGELPQVDVSTIKKDLYRRDFTINAMAIKLNPNEFGVLYDFFNCQRDLQEGIIRILHNLSFIEDPTRMIRAVRFETRYNFRIEEHTLDILKKNLEGKYLERVSGSRIRQEIEKILEEREPMKAIRRLAELGILKHIFPKTYYTPTMDEKLERVFKFLPSVKERYQNISDFYAISTVLLEFYDKETLDDMRNRYGYPKKFIESLKFTENMMMPLKSMIETRLNFSDIYKVIGKGNPYIFIHLSAYLEEDDQEYLITYIDAILNTKLEKVSGKYVIERFSLKSGPVINEILERLYAMKLDNPKLDEIQTVEKIAEQFLKNLEQAEISENQKT</sequence>
<evidence type="ECO:0000256" key="12">
    <source>
        <dbReference type="RuleBase" id="RU003953"/>
    </source>
</evidence>
<evidence type="ECO:0000256" key="11">
    <source>
        <dbReference type="PROSITE-ProRule" id="PRU00703"/>
    </source>
</evidence>
<dbReference type="PROSITE" id="PS51371">
    <property type="entry name" value="CBS"/>
    <property type="match status" value="2"/>
</dbReference>
<evidence type="ECO:0000256" key="6">
    <source>
        <dbReference type="ARBA" id="ARBA00022695"/>
    </source>
</evidence>
<dbReference type="Pfam" id="PF01368">
    <property type="entry name" value="DHH"/>
    <property type="match status" value="1"/>
</dbReference>
<keyword evidence="15" id="KW-1185">Reference proteome</keyword>
<dbReference type="Gene3D" id="3.30.460.10">
    <property type="entry name" value="Beta Polymerase, domain 2"/>
    <property type="match status" value="1"/>
</dbReference>
<keyword evidence="4 12" id="KW-0808">Transferase</keyword>
<evidence type="ECO:0000256" key="9">
    <source>
        <dbReference type="ARBA" id="ARBA00022842"/>
    </source>
</evidence>
<keyword evidence="8" id="KW-0547">Nucleotide-binding</keyword>
<dbReference type="SUPFAM" id="SSF64182">
    <property type="entry name" value="DHH phosphoesterases"/>
    <property type="match status" value="1"/>
</dbReference>
<dbReference type="Gene3D" id="1.20.58.1960">
    <property type="match status" value="1"/>
</dbReference>
<dbReference type="AlphaFoldDB" id="A0AAI8CMB8"/>
<name>A0AAI8CMB8_FERIS</name>
<accession>A0AAI8CMB8</accession>
<dbReference type="InterPro" id="IPR046342">
    <property type="entry name" value="CBS_dom_sf"/>
</dbReference>
<evidence type="ECO:0000313" key="14">
    <source>
        <dbReference type="EMBL" id="AMW33051.1"/>
    </source>
</evidence>
<keyword evidence="7" id="KW-0479">Metal-binding</keyword>
<keyword evidence="5" id="KW-0819">tRNA processing</keyword>
<dbReference type="CDD" id="cd04595">
    <property type="entry name" value="CBS_pair_DHH_polyA_Pol_assoc"/>
    <property type="match status" value="1"/>
</dbReference>
<dbReference type="SMART" id="SM00116">
    <property type="entry name" value="CBS"/>
    <property type="match status" value="2"/>
</dbReference>
<dbReference type="InterPro" id="IPR032828">
    <property type="entry name" value="PolyA_RNA-bd"/>
</dbReference>
<dbReference type="InterPro" id="IPR000644">
    <property type="entry name" value="CBS_dom"/>
</dbReference>
<dbReference type="Pfam" id="PF01743">
    <property type="entry name" value="PolyA_pol"/>
    <property type="match status" value="1"/>
</dbReference>
<feature type="domain" description="CBS" evidence="13">
    <location>
        <begin position="326"/>
        <end position="384"/>
    </location>
</feature>
<feature type="domain" description="CBS" evidence="13">
    <location>
        <begin position="388"/>
        <end position="445"/>
    </location>
</feature>
<dbReference type="Pfam" id="PF00571">
    <property type="entry name" value="CBS"/>
    <property type="match status" value="2"/>
</dbReference>
<dbReference type="SUPFAM" id="SSF81301">
    <property type="entry name" value="Nucleotidyltransferase"/>
    <property type="match status" value="1"/>
</dbReference>
<dbReference type="RefSeq" id="WP_033192035.1">
    <property type="nucleotide sequence ID" value="NZ_CP014334.2"/>
</dbReference>
<keyword evidence="11" id="KW-0129">CBS domain</keyword>
<evidence type="ECO:0000256" key="8">
    <source>
        <dbReference type="ARBA" id="ARBA00022741"/>
    </source>
</evidence>
<dbReference type="KEGG" id="fia:NA23_07205"/>
<dbReference type="InterPro" id="IPR038763">
    <property type="entry name" value="DHH_sf"/>
</dbReference>
<evidence type="ECO:0000256" key="10">
    <source>
        <dbReference type="ARBA" id="ARBA00022884"/>
    </source>
</evidence>
<organism evidence="14 15">
    <name type="scientific">Fervidobacterium islandicum</name>
    <dbReference type="NCBI Taxonomy" id="2423"/>
    <lineage>
        <taxon>Bacteria</taxon>
        <taxon>Thermotogati</taxon>
        <taxon>Thermotogota</taxon>
        <taxon>Thermotogae</taxon>
        <taxon>Thermotogales</taxon>
        <taxon>Fervidobacteriaceae</taxon>
        <taxon>Fervidobacterium</taxon>
    </lineage>
</organism>
<evidence type="ECO:0000256" key="4">
    <source>
        <dbReference type="ARBA" id="ARBA00022679"/>
    </source>
</evidence>
<evidence type="ECO:0000256" key="1">
    <source>
        <dbReference type="ARBA" id="ARBA00001946"/>
    </source>
</evidence>
<evidence type="ECO:0000256" key="3">
    <source>
        <dbReference type="ARBA" id="ARBA00022555"/>
    </source>
</evidence>
<dbReference type="PANTHER" id="PTHR47788:SF1">
    <property type="entry name" value="A-ADDING TRNA NUCLEOTIDYLTRANSFERASE"/>
    <property type="match status" value="1"/>
</dbReference>
<evidence type="ECO:0000313" key="15">
    <source>
        <dbReference type="Proteomes" id="UP000093740"/>
    </source>
</evidence>
<keyword evidence="10 12" id="KW-0694">RNA-binding</keyword>
<dbReference type="CDD" id="cd05398">
    <property type="entry name" value="NT_ClassII-CCAase"/>
    <property type="match status" value="1"/>
</dbReference>
<dbReference type="InterPro" id="IPR001667">
    <property type="entry name" value="DDH_dom"/>
</dbReference>
<evidence type="ECO:0000256" key="7">
    <source>
        <dbReference type="ARBA" id="ARBA00022723"/>
    </source>
</evidence>
<dbReference type="GO" id="GO:0008033">
    <property type="term" value="P:tRNA processing"/>
    <property type="evidence" value="ECO:0007669"/>
    <property type="project" value="UniProtKB-KW"/>
</dbReference>
<dbReference type="InterPro" id="IPR002646">
    <property type="entry name" value="PolA_pol_head_dom"/>
</dbReference>
<keyword evidence="9" id="KW-0460">Magnesium</keyword>
<evidence type="ECO:0000259" key="13">
    <source>
        <dbReference type="PROSITE" id="PS51371"/>
    </source>
</evidence>
<dbReference type="GO" id="GO:0000049">
    <property type="term" value="F:tRNA binding"/>
    <property type="evidence" value="ECO:0007669"/>
    <property type="project" value="UniProtKB-KW"/>
</dbReference>
<dbReference type="GO" id="GO:0000166">
    <property type="term" value="F:nucleotide binding"/>
    <property type="evidence" value="ECO:0007669"/>
    <property type="project" value="UniProtKB-KW"/>
</dbReference>
<comment type="similarity">
    <text evidence="2 12">Belongs to the tRNA nucleotidyltransferase/poly(A) polymerase family.</text>
</comment>
<dbReference type="GO" id="GO:0046872">
    <property type="term" value="F:metal ion binding"/>
    <property type="evidence" value="ECO:0007669"/>
    <property type="project" value="UniProtKB-KW"/>
</dbReference>
<reference evidence="14 15" key="1">
    <citation type="journal article" date="2015" name="Stand. Genomic Sci.">
        <title>Genome sequence of a native-feather degrading extremely thermophilic Eubacterium, Fervidobacterium islandicum AW-1.</title>
        <authorList>
            <person name="Lee Y.J."/>
            <person name="Jeong H."/>
            <person name="Park G.S."/>
            <person name="Kwak Y."/>
            <person name="Lee S.J."/>
            <person name="Lee S.J."/>
            <person name="Park M.K."/>
            <person name="Kim J.Y."/>
            <person name="Kang H.K."/>
            <person name="Shin J.H."/>
            <person name="Lee D.W."/>
        </authorList>
    </citation>
    <scope>NUCLEOTIDE SEQUENCE [LARGE SCALE GENOMIC DNA]</scope>
    <source>
        <strain evidence="14 15">AW-1</strain>
    </source>
</reference>
<dbReference type="InterPro" id="IPR043519">
    <property type="entry name" value="NT_sf"/>
</dbReference>
<proteinExistence type="inferred from homology"/>
<dbReference type="SUPFAM" id="SSF54631">
    <property type="entry name" value="CBS-domain pair"/>
    <property type="match status" value="1"/>
</dbReference>
<dbReference type="Gene3D" id="3.90.1640.10">
    <property type="entry name" value="inorganic pyrophosphatase (n-terminal core)"/>
    <property type="match status" value="1"/>
</dbReference>
<evidence type="ECO:0000256" key="2">
    <source>
        <dbReference type="ARBA" id="ARBA00007265"/>
    </source>
</evidence>
<dbReference type="SUPFAM" id="SSF81891">
    <property type="entry name" value="Poly A polymerase C-terminal region-like"/>
    <property type="match status" value="1"/>
</dbReference>
<dbReference type="PANTHER" id="PTHR47788">
    <property type="entry name" value="POLYA POLYMERASE"/>
    <property type="match status" value="1"/>
</dbReference>
<protein>
    <submittedName>
        <fullName evidence="14">CBS domain-containing protein</fullName>
    </submittedName>
</protein>
<dbReference type="Gene3D" id="3.10.580.10">
    <property type="entry name" value="CBS-domain"/>
    <property type="match status" value="1"/>
</dbReference>
<dbReference type="Gene3D" id="1.10.110.30">
    <property type="match status" value="1"/>
</dbReference>